<dbReference type="AlphaFoldDB" id="A0A8X6J837"/>
<dbReference type="EMBL" id="BMAV01025783">
    <property type="protein sequence ID" value="GFS44697.1"/>
    <property type="molecule type" value="Genomic_DNA"/>
</dbReference>
<proteinExistence type="predicted"/>
<evidence type="ECO:0000313" key="2">
    <source>
        <dbReference type="Proteomes" id="UP000886998"/>
    </source>
</evidence>
<gene>
    <name evidence="1" type="ORF">TNIN_322961</name>
</gene>
<sequence>MTERQRGFSLPTEVGNPKSSIVLSCSVEEMCIIVGSAIRVKLSFCTQGIYKLFSVRARSNFFFEGLSIVIS</sequence>
<dbReference type="Proteomes" id="UP000886998">
    <property type="component" value="Unassembled WGS sequence"/>
</dbReference>
<name>A0A8X6J837_9ARAC</name>
<evidence type="ECO:0000313" key="1">
    <source>
        <dbReference type="EMBL" id="GFS44697.1"/>
    </source>
</evidence>
<reference evidence="1" key="1">
    <citation type="submission" date="2020-08" db="EMBL/GenBank/DDBJ databases">
        <title>Multicomponent nature underlies the extraordinary mechanical properties of spider dragline silk.</title>
        <authorList>
            <person name="Kono N."/>
            <person name="Nakamura H."/>
            <person name="Mori M."/>
            <person name="Yoshida Y."/>
            <person name="Ohtoshi R."/>
            <person name="Malay A.D."/>
            <person name="Moran D.A.P."/>
            <person name="Tomita M."/>
            <person name="Numata K."/>
            <person name="Arakawa K."/>
        </authorList>
    </citation>
    <scope>NUCLEOTIDE SEQUENCE</scope>
</reference>
<accession>A0A8X6J837</accession>
<keyword evidence="2" id="KW-1185">Reference proteome</keyword>
<protein>
    <submittedName>
        <fullName evidence="1">Uncharacterized protein</fullName>
    </submittedName>
</protein>
<comment type="caution">
    <text evidence="1">The sequence shown here is derived from an EMBL/GenBank/DDBJ whole genome shotgun (WGS) entry which is preliminary data.</text>
</comment>
<organism evidence="1 2">
    <name type="scientific">Trichonephila inaurata madagascariensis</name>
    <dbReference type="NCBI Taxonomy" id="2747483"/>
    <lineage>
        <taxon>Eukaryota</taxon>
        <taxon>Metazoa</taxon>
        <taxon>Ecdysozoa</taxon>
        <taxon>Arthropoda</taxon>
        <taxon>Chelicerata</taxon>
        <taxon>Arachnida</taxon>
        <taxon>Araneae</taxon>
        <taxon>Araneomorphae</taxon>
        <taxon>Entelegynae</taxon>
        <taxon>Araneoidea</taxon>
        <taxon>Nephilidae</taxon>
        <taxon>Trichonephila</taxon>
        <taxon>Trichonephila inaurata</taxon>
    </lineage>
</organism>